<dbReference type="HOGENOM" id="CLU_039592_4_1_7"/>
<comment type="caution">
    <text evidence="16">The sequence shown here is derived from an EMBL/GenBank/DDBJ whole genome shotgun (WGS) entry which is preliminary data.</text>
</comment>
<reference evidence="16 17" key="1">
    <citation type="journal article" date="2014" name="Genome Announc.">
        <title>Draft genome sequences of six enterohepatic helicobacter species isolated from humans and one from rhesus macaques.</title>
        <authorList>
            <person name="Shen Z."/>
            <person name="Sheh A."/>
            <person name="Young S.K."/>
            <person name="Abouelliel A."/>
            <person name="Ward D.V."/>
            <person name="Earl A.M."/>
            <person name="Fox J.G."/>
        </authorList>
    </citation>
    <scope>NUCLEOTIDE SEQUENCE [LARGE SCALE GENOMIC DNA]</scope>
    <source>
        <strain evidence="16 17">MIT 99-5501</strain>
    </source>
</reference>
<sequence>MYYASLRSIASFTPSRCVPNSEFEKTLDTSDEWITKRTGIRTRYFALDSQGSSDLGVEAARLAIKRANLESSDIDLVICATLSPDFAAMPSNACLISAKLGIQNIPAFDISAACTGFIYLLKIAKSFIESGAYQNILIIGAEKVSSVLDFSDRGTCVLFGDGAGAAIISRTKDKAESILDVHISANGKYADLLMTPQKADKAPSKDSSDTNHDIHYNGKLQMKGNEVFKYAVRTLIADVEHILSKNAISPKDITHFIPHQANLRIINAVGEQLALKESQIVLTVQKYGNTSAASIPMAIDEIYREHRLKKGDLLLLDAFGGGFTWGSALLHFGGECL</sequence>
<comment type="catalytic activity">
    <reaction evidence="12">
        <text>malonyl-[ACP] + acetyl-CoA + H(+) = 3-oxobutanoyl-[ACP] + CO2 + CoA</text>
        <dbReference type="Rhea" id="RHEA:12080"/>
        <dbReference type="Rhea" id="RHEA-COMP:9623"/>
        <dbReference type="Rhea" id="RHEA-COMP:9625"/>
        <dbReference type="ChEBI" id="CHEBI:15378"/>
        <dbReference type="ChEBI" id="CHEBI:16526"/>
        <dbReference type="ChEBI" id="CHEBI:57287"/>
        <dbReference type="ChEBI" id="CHEBI:57288"/>
        <dbReference type="ChEBI" id="CHEBI:78449"/>
        <dbReference type="ChEBI" id="CHEBI:78450"/>
        <dbReference type="EC" id="2.3.1.180"/>
    </reaction>
    <physiologicalReaction direction="left-to-right" evidence="12">
        <dbReference type="Rhea" id="RHEA:12081"/>
    </physiologicalReaction>
</comment>
<dbReference type="FunFam" id="3.40.47.10:FF:000004">
    <property type="entry name" value="3-oxoacyl-[acyl-carrier-protein] synthase 3"/>
    <property type="match status" value="1"/>
</dbReference>
<proteinExistence type="inferred from homology"/>
<dbReference type="OrthoDB" id="9815506at2"/>
<name>V8C5W3_9HELI</name>
<comment type="similarity">
    <text evidence="2 13">Belongs to the thiolase-like superfamily. FabH family.</text>
</comment>
<dbReference type="InterPro" id="IPR013751">
    <property type="entry name" value="ACP_syn_III_N"/>
</dbReference>
<dbReference type="GO" id="GO:0004315">
    <property type="term" value="F:3-oxoacyl-[acyl-carrier-protein] synthase activity"/>
    <property type="evidence" value="ECO:0007669"/>
    <property type="project" value="InterPro"/>
</dbReference>
<dbReference type="RefSeq" id="WP_023928337.1">
    <property type="nucleotide sequence ID" value="NZ_KI669455.1"/>
</dbReference>
<comment type="subunit">
    <text evidence="13">Homodimer.</text>
</comment>
<dbReference type="Proteomes" id="UP000018731">
    <property type="component" value="Unassembled WGS sequence"/>
</dbReference>
<gene>
    <name evidence="13" type="primary">fabH</name>
    <name evidence="16" type="ORF">HMPREF2086_01602</name>
</gene>
<dbReference type="NCBIfam" id="TIGR00747">
    <property type="entry name" value="fabH"/>
    <property type="match status" value="1"/>
</dbReference>
<protein>
    <recommendedName>
        <fullName evidence="3 13">Beta-ketoacyl-[acyl-carrier-protein] synthase III</fullName>
        <shortName evidence="13">Beta-ketoacyl-ACP synthase III</shortName>
        <shortName evidence="13">KAS III</shortName>
        <ecNumber evidence="3 13">2.3.1.180</ecNumber>
    </recommendedName>
    <alternativeName>
        <fullName evidence="13">3-oxoacyl-[acyl-carrier-protein] synthase 3</fullName>
    </alternativeName>
    <alternativeName>
        <fullName evidence="13">3-oxoacyl-[acyl-carrier-protein] synthase III</fullName>
    </alternativeName>
</protein>
<evidence type="ECO:0000256" key="10">
    <source>
        <dbReference type="ARBA" id="ARBA00023268"/>
    </source>
</evidence>
<feature type="active site" evidence="13">
    <location>
        <position position="259"/>
    </location>
</feature>
<dbReference type="InterPro" id="IPR004655">
    <property type="entry name" value="FabH"/>
</dbReference>
<evidence type="ECO:0000256" key="4">
    <source>
        <dbReference type="ARBA" id="ARBA00022490"/>
    </source>
</evidence>
<dbReference type="EMBL" id="AZJI01000007">
    <property type="protein sequence ID" value="ETD22803.1"/>
    <property type="molecule type" value="Genomic_DNA"/>
</dbReference>
<feature type="domain" description="Beta-ketoacyl-[acyl-carrier-protein] synthase III N-terminal" evidence="15">
    <location>
        <begin position="108"/>
        <end position="187"/>
    </location>
</feature>
<dbReference type="eggNOG" id="COG0332">
    <property type="taxonomic scope" value="Bacteria"/>
</dbReference>
<evidence type="ECO:0000256" key="8">
    <source>
        <dbReference type="ARBA" id="ARBA00023098"/>
    </source>
</evidence>
<dbReference type="Gene3D" id="3.40.47.10">
    <property type="match status" value="1"/>
</dbReference>
<evidence type="ECO:0000256" key="11">
    <source>
        <dbReference type="ARBA" id="ARBA00023315"/>
    </source>
</evidence>
<dbReference type="STRING" id="1357400.HMPREF2086_01602"/>
<evidence type="ECO:0000313" key="16">
    <source>
        <dbReference type="EMBL" id="ETD22803.1"/>
    </source>
</evidence>
<evidence type="ECO:0000256" key="12">
    <source>
        <dbReference type="ARBA" id="ARBA00051096"/>
    </source>
</evidence>
<evidence type="ECO:0000256" key="6">
    <source>
        <dbReference type="ARBA" id="ARBA00022679"/>
    </source>
</evidence>
<dbReference type="Pfam" id="PF08545">
    <property type="entry name" value="ACP_syn_III"/>
    <property type="match status" value="1"/>
</dbReference>
<feature type="active site" evidence="13">
    <location>
        <position position="289"/>
    </location>
</feature>
<feature type="active site" evidence="13">
    <location>
        <position position="114"/>
    </location>
</feature>
<dbReference type="InterPro" id="IPR013747">
    <property type="entry name" value="ACP_syn_III_C"/>
</dbReference>
<dbReference type="HAMAP" id="MF_01815">
    <property type="entry name" value="FabH"/>
    <property type="match status" value="1"/>
</dbReference>
<comment type="subcellular location">
    <subcellularLocation>
        <location evidence="13">Cytoplasm</location>
    </subcellularLocation>
</comment>
<dbReference type="UniPathway" id="UPA00094"/>
<keyword evidence="11 13" id="KW-0012">Acyltransferase</keyword>
<dbReference type="PANTHER" id="PTHR34069">
    <property type="entry name" value="3-OXOACYL-[ACYL-CARRIER-PROTEIN] SYNTHASE 3"/>
    <property type="match status" value="1"/>
</dbReference>
<evidence type="ECO:0000259" key="15">
    <source>
        <dbReference type="Pfam" id="PF08545"/>
    </source>
</evidence>
<keyword evidence="10 13" id="KW-0511">Multifunctional enzyme</keyword>
<comment type="domain">
    <text evidence="13">The last Arg residue of the ACP-binding site is essential for the weak association between ACP/AcpP and FabH.</text>
</comment>
<evidence type="ECO:0000256" key="2">
    <source>
        <dbReference type="ARBA" id="ARBA00008642"/>
    </source>
</evidence>
<keyword evidence="7 13" id="KW-0276">Fatty acid metabolism</keyword>
<evidence type="ECO:0000256" key="13">
    <source>
        <dbReference type="HAMAP-Rule" id="MF_01815"/>
    </source>
</evidence>
<dbReference type="CDD" id="cd00830">
    <property type="entry name" value="KAS_III"/>
    <property type="match status" value="1"/>
</dbReference>
<keyword evidence="17" id="KW-1185">Reference proteome</keyword>
<keyword evidence="9 13" id="KW-0275">Fatty acid biosynthesis</keyword>
<comment type="pathway">
    <text evidence="1 13">Lipid metabolism; fatty acid biosynthesis.</text>
</comment>
<keyword evidence="5 13" id="KW-0444">Lipid biosynthesis</keyword>
<dbReference type="PANTHER" id="PTHR34069:SF2">
    <property type="entry name" value="BETA-KETOACYL-[ACYL-CARRIER-PROTEIN] SYNTHASE III"/>
    <property type="match status" value="1"/>
</dbReference>
<dbReference type="GO" id="GO:0006633">
    <property type="term" value="P:fatty acid biosynthetic process"/>
    <property type="evidence" value="ECO:0007669"/>
    <property type="project" value="UniProtKB-UniRule"/>
</dbReference>
<dbReference type="GO" id="GO:0044550">
    <property type="term" value="P:secondary metabolite biosynthetic process"/>
    <property type="evidence" value="ECO:0007669"/>
    <property type="project" value="TreeGrafter"/>
</dbReference>
<dbReference type="GO" id="GO:0005737">
    <property type="term" value="C:cytoplasm"/>
    <property type="evidence" value="ECO:0007669"/>
    <property type="project" value="UniProtKB-SubCell"/>
</dbReference>
<evidence type="ECO:0000256" key="5">
    <source>
        <dbReference type="ARBA" id="ARBA00022516"/>
    </source>
</evidence>
<evidence type="ECO:0000256" key="3">
    <source>
        <dbReference type="ARBA" id="ARBA00012333"/>
    </source>
</evidence>
<accession>V8C5W3</accession>
<organism evidence="16 17">
    <name type="scientific">Helicobacter macacae MIT 99-5501</name>
    <dbReference type="NCBI Taxonomy" id="1357400"/>
    <lineage>
        <taxon>Bacteria</taxon>
        <taxon>Pseudomonadati</taxon>
        <taxon>Campylobacterota</taxon>
        <taxon>Epsilonproteobacteria</taxon>
        <taxon>Campylobacterales</taxon>
        <taxon>Helicobacteraceae</taxon>
        <taxon>Helicobacter</taxon>
    </lineage>
</organism>
<keyword evidence="4 13" id="KW-0963">Cytoplasm</keyword>
<evidence type="ECO:0000256" key="7">
    <source>
        <dbReference type="ARBA" id="ARBA00022832"/>
    </source>
</evidence>
<dbReference type="Pfam" id="PF08541">
    <property type="entry name" value="ACP_syn_III_C"/>
    <property type="match status" value="1"/>
</dbReference>
<dbReference type="NCBIfam" id="NF006829">
    <property type="entry name" value="PRK09352.1"/>
    <property type="match status" value="1"/>
</dbReference>
<comment type="function">
    <text evidence="13">Catalyzes the condensation reaction of fatty acid synthesis by the addition to an acyl acceptor of two carbons from malonyl-ACP. Catalyzes the first condensation reaction which initiates fatty acid synthesis and may therefore play a role in governing the total rate of fatty acid production. Possesses both acetoacetyl-ACP synthase and acetyl transacylase activities. Its substrate specificity determines the biosynthesis of branched-chain and/or straight-chain of fatty acids.</text>
</comment>
<evidence type="ECO:0000256" key="1">
    <source>
        <dbReference type="ARBA" id="ARBA00005194"/>
    </source>
</evidence>
<evidence type="ECO:0000259" key="14">
    <source>
        <dbReference type="Pfam" id="PF08541"/>
    </source>
</evidence>
<dbReference type="GO" id="GO:0033818">
    <property type="term" value="F:beta-ketoacyl-acyl-carrier-protein synthase III activity"/>
    <property type="evidence" value="ECO:0007669"/>
    <property type="project" value="UniProtKB-UniRule"/>
</dbReference>
<keyword evidence="6 13" id="KW-0808">Transferase</keyword>
<dbReference type="AlphaFoldDB" id="V8C5W3"/>
<dbReference type="InterPro" id="IPR016039">
    <property type="entry name" value="Thiolase-like"/>
</dbReference>
<feature type="domain" description="Beta-ketoacyl-[acyl-carrier-protein] synthase III C-terminal" evidence="14">
    <location>
        <begin position="243"/>
        <end position="331"/>
    </location>
</feature>
<evidence type="ECO:0000313" key="17">
    <source>
        <dbReference type="Proteomes" id="UP000018731"/>
    </source>
</evidence>
<dbReference type="SUPFAM" id="SSF53901">
    <property type="entry name" value="Thiolase-like"/>
    <property type="match status" value="1"/>
</dbReference>
<dbReference type="EC" id="2.3.1.180" evidence="3 13"/>
<keyword evidence="8 13" id="KW-0443">Lipid metabolism</keyword>
<dbReference type="PATRIC" id="fig|1357400.3.peg.2152"/>
<evidence type="ECO:0000256" key="9">
    <source>
        <dbReference type="ARBA" id="ARBA00023160"/>
    </source>
</evidence>
<feature type="region of interest" description="ACP-binding" evidence="13">
    <location>
        <begin position="260"/>
        <end position="264"/>
    </location>
</feature>